<dbReference type="Proteomes" id="UP001054252">
    <property type="component" value="Unassembled WGS sequence"/>
</dbReference>
<evidence type="ECO:0008006" key="4">
    <source>
        <dbReference type="Google" id="ProtNLM"/>
    </source>
</evidence>
<keyword evidence="1" id="KW-0472">Membrane</keyword>
<keyword evidence="1" id="KW-1133">Transmembrane helix</keyword>
<dbReference type="EMBL" id="BPVZ01000085">
    <property type="protein sequence ID" value="GKV29991.1"/>
    <property type="molecule type" value="Genomic_DNA"/>
</dbReference>
<name>A0AAV5KYK6_9ROSI</name>
<sequence length="100" mass="10596">MLTSCSKALLLPLVVPVTGFGISAFFSSVILKLLMGLLGVLSPHLPWTSGSLSPLAEWALLLLASGLLDWAVSWTTPSSGDGILLKLVWLPFARSSLCFP</sequence>
<evidence type="ECO:0000313" key="2">
    <source>
        <dbReference type="EMBL" id="GKV29991.1"/>
    </source>
</evidence>
<keyword evidence="1" id="KW-0812">Transmembrane</keyword>
<evidence type="ECO:0000313" key="3">
    <source>
        <dbReference type="Proteomes" id="UP001054252"/>
    </source>
</evidence>
<accession>A0AAV5KYK6</accession>
<reference evidence="2 3" key="1">
    <citation type="journal article" date="2021" name="Commun. Biol.">
        <title>The genome of Shorea leprosula (Dipterocarpaceae) highlights the ecological relevance of drought in aseasonal tropical rainforests.</title>
        <authorList>
            <person name="Ng K.K.S."/>
            <person name="Kobayashi M.J."/>
            <person name="Fawcett J.A."/>
            <person name="Hatakeyama M."/>
            <person name="Paape T."/>
            <person name="Ng C.H."/>
            <person name="Ang C.C."/>
            <person name="Tnah L.H."/>
            <person name="Lee C.T."/>
            <person name="Nishiyama T."/>
            <person name="Sese J."/>
            <person name="O'Brien M.J."/>
            <person name="Copetti D."/>
            <person name="Mohd Noor M.I."/>
            <person name="Ong R.C."/>
            <person name="Putra M."/>
            <person name="Sireger I.Z."/>
            <person name="Indrioko S."/>
            <person name="Kosugi Y."/>
            <person name="Izuno A."/>
            <person name="Isagi Y."/>
            <person name="Lee S.L."/>
            <person name="Shimizu K.K."/>
        </authorList>
    </citation>
    <scope>NUCLEOTIDE SEQUENCE [LARGE SCALE GENOMIC DNA]</scope>
    <source>
        <strain evidence="2">214</strain>
    </source>
</reference>
<feature type="transmembrane region" description="Helical" evidence="1">
    <location>
        <begin position="9"/>
        <end position="35"/>
    </location>
</feature>
<dbReference type="AlphaFoldDB" id="A0AAV5KYK6"/>
<gene>
    <name evidence="2" type="ORF">SLEP1_g38861</name>
</gene>
<keyword evidence="3" id="KW-1185">Reference proteome</keyword>
<comment type="caution">
    <text evidence="2">The sequence shown here is derived from an EMBL/GenBank/DDBJ whole genome shotgun (WGS) entry which is preliminary data.</text>
</comment>
<protein>
    <recommendedName>
        <fullName evidence="4">Secreted protein</fullName>
    </recommendedName>
</protein>
<organism evidence="2 3">
    <name type="scientific">Rubroshorea leprosula</name>
    <dbReference type="NCBI Taxonomy" id="152421"/>
    <lineage>
        <taxon>Eukaryota</taxon>
        <taxon>Viridiplantae</taxon>
        <taxon>Streptophyta</taxon>
        <taxon>Embryophyta</taxon>
        <taxon>Tracheophyta</taxon>
        <taxon>Spermatophyta</taxon>
        <taxon>Magnoliopsida</taxon>
        <taxon>eudicotyledons</taxon>
        <taxon>Gunneridae</taxon>
        <taxon>Pentapetalae</taxon>
        <taxon>rosids</taxon>
        <taxon>malvids</taxon>
        <taxon>Malvales</taxon>
        <taxon>Dipterocarpaceae</taxon>
        <taxon>Rubroshorea</taxon>
    </lineage>
</organism>
<evidence type="ECO:0000256" key="1">
    <source>
        <dbReference type="SAM" id="Phobius"/>
    </source>
</evidence>
<proteinExistence type="predicted"/>